<dbReference type="RefSeq" id="WP_382352050.1">
    <property type="nucleotide sequence ID" value="NZ_JBHSMC010000014.1"/>
</dbReference>
<gene>
    <name evidence="1" type="ORF">ACFPM4_10625</name>
</gene>
<sequence length="210" mass="24610">MFSLSDEVLKGKNILDCPAGACSITAIGNQKGLDITACDIAYYHSVRELEHKGIEDINHAMFQMEKVKEKYKWSFFKTIEGLRKHRKSALHNCVADMVTHPERYIPVTLPSMPFKDNEFDILLSAHFLFMYADRLDYDFHLSTIKEMLRVTKEEIRIFPIVDLEGNRYEHLDRLYTFLHERGCSVEEKVVRYEFQENANTMLVIKKNKPI</sequence>
<name>A0ABW0LJX8_9BACI</name>
<reference evidence="2" key="1">
    <citation type="journal article" date="2019" name="Int. J. Syst. Evol. Microbiol.">
        <title>The Global Catalogue of Microorganisms (GCM) 10K type strain sequencing project: providing services to taxonomists for standard genome sequencing and annotation.</title>
        <authorList>
            <consortium name="The Broad Institute Genomics Platform"/>
            <consortium name="The Broad Institute Genome Sequencing Center for Infectious Disease"/>
            <person name="Wu L."/>
            <person name="Ma J."/>
        </authorList>
    </citation>
    <scope>NUCLEOTIDE SEQUENCE [LARGE SCALE GENOMIC DNA]</scope>
    <source>
        <strain evidence="2">CGMCC 1.12237</strain>
    </source>
</reference>
<organism evidence="1 2">
    <name type="scientific">Lederbergia graminis</name>
    <dbReference type="NCBI Taxonomy" id="735518"/>
    <lineage>
        <taxon>Bacteria</taxon>
        <taxon>Bacillati</taxon>
        <taxon>Bacillota</taxon>
        <taxon>Bacilli</taxon>
        <taxon>Bacillales</taxon>
        <taxon>Bacillaceae</taxon>
        <taxon>Lederbergia</taxon>
    </lineage>
</organism>
<accession>A0ABW0LJX8</accession>
<dbReference type="EMBL" id="JBHSMC010000014">
    <property type="protein sequence ID" value="MFC5465202.1"/>
    <property type="molecule type" value="Genomic_DNA"/>
</dbReference>
<dbReference type="GO" id="GO:0032259">
    <property type="term" value="P:methylation"/>
    <property type="evidence" value="ECO:0007669"/>
    <property type="project" value="UniProtKB-KW"/>
</dbReference>
<dbReference type="Gene3D" id="3.40.50.150">
    <property type="entry name" value="Vaccinia Virus protein VP39"/>
    <property type="match status" value="1"/>
</dbReference>
<dbReference type="Proteomes" id="UP001596147">
    <property type="component" value="Unassembled WGS sequence"/>
</dbReference>
<proteinExistence type="predicted"/>
<evidence type="ECO:0000313" key="1">
    <source>
        <dbReference type="EMBL" id="MFC5465202.1"/>
    </source>
</evidence>
<keyword evidence="2" id="KW-1185">Reference proteome</keyword>
<comment type="caution">
    <text evidence="1">The sequence shown here is derived from an EMBL/GenBank/DDBJ whole genome shotgun (WGS) entry which is preliminary data.</text>
</comment>
<keyword evidence="1" id="KW-0808">Transferase</keyword>
<protein>
    <submittedName>
        <fullName evidence="1">SAM-dependent methyltransferase</fullName>
    </submittedName>
</protein>
<dbReference type="SUPFAM" id="SSF53335">
    <property type="entry name" value="S-adenosyl-L-methionine-dependent methyltransferases"/>
    <property type="match status" value="1"/>
</dbReference>
<evidence type="ECO:0000313" key="2">
    <source>
        <dbReference type="Proteomes" id="UP001596147"/>
    </source>
</evidence>
<dbReference type="GO" id="GO:0008168">
    <property type="term" value="F:methyltransferase activity"/>
    <property type="evidence" value="ECO:0007669"/>
    <property type="project" value="UniProtKB-KW"/>
</dbReference>
<keyword evidence="1" id="KW-0489">Methyltransferase</keyword>
<dbReference type="InterPro" id="IPR029063">
    <property type="entry name" value="SAM-dependent_MTases_sf"/>
</dbReference>